<protein>
    <recommendedName>
        <fullName evidence="5">Beta-galactosidase</fullName>
    </recommendedName>
</protein>
<dbReference type="GO" id="GO:0006012">
    <property type="term" value="P:galactose metabolic process"/>
    <property type="evidence" value="ECO:0007669"/>
    <property type="project" value="InterPro"/>
</dbReference>
<reference evidence="4" key="1">
    <citation type="submission" date="2019-08" db="EMBL/GenBank/DDBJ databases">
        <authorList>
            <person name="Kucharzyk K."/>
            <person name="Murdoch R.W."/>
            <person name="Higgins S."/>
            <person name="Loffler F."/>
        </authorList>
    </citation>
    <scope>NUCLEOTIDE SEQUENCE</scope>
</reference>
<proteinExistence type="predicted"/>
<feature type="region of interest" description="Disordered" evidence="1">
    <location>
        <begin position="177"/>
        <end position="199"/>
    </location>
</feature>
<gene>
    <name evidence="4" type="ORF">SDC9_85618</name>
</gene>
<accession>A0A644ZE73</accession>
<dbReference type="PANTHER" id="PTHR36447">
    <property type="entry name" value="BETA-GALACTOSIDASE GANA"/>
    <property type="match status" value="1"/>
</dbReference>
<dbReference type="Gene3D" id="3.40.50.880">
    <property type="match status" value="1"/>
</dbReference>
<sequence length="199" mass="21019">MLDLIPRGEGPVGGEPVGASARICGAVTARTDCTVRWLDRRPAEGRPLRSDRWAERIAVDSAEVLASFRGVDVDGLPAITRRRVGTGEAWYLAAELDEDGRDDLIAELERRGGLAPEALIPPAGVEAVRRGRHLFLLNHSDEPKVVSGVIGTDVLTGAGITGAVEVGPRTGVVLRQASGDAMKQERTEISDGVPSLAGN</sequence>
<evidence type="ECO:0008006" key="5">
    <source>
        <dbReference type="Google" id="ProtNLM"/>
    </source>
</evidence>
<dbReference type="AlphaFoldDB" id="A0A644ZE73"/>
<evidence type="ECO:0000256" key="1">
    <source>
        <dbReference type="SAM" id="MobiDB-lite"/>
    </source>
</evidence>
<dbReference type="InterPro" id="IPR029062">
    <property type="entry name" value="Class_I_gatase-like"/>
</dbReference>
<name>A0A644ZE73_9ZZZZ</name>
<evidence type="ECO:0000259" key="2">
    <source>
        <dbReference type="Pfam" id="PF08532"/>
    </source>
</evidence>
<dbReference type="Gene3D" id="2.60.40.1180">
    <property type="entry name" value="Golgi alpha-mannosidase II"/>
    <property type="match status" value="1"/>
</dbReference>
<evidence type="ECO:0000259" key="3">
    <source>
        <dbReference type="Pfam" id="PF08533"/>
    </source>
</evidence>
<dbReference type="InterPro" id="IPR013739">
    <property type="entry name" value="Beta_galactosidase_C"/>
</dbReference>
<dbReference type="EMBL" id="VSSQ01008484">
    <property type="protein sequence ID" value="MPM38987.1"/>
    <property type="molecule type" value="Genomic_DNA"/>
</dbReference>
<dbReference type="InterPro" id="IPR013780">
    <property type="entry name" value="Glyco_hydro_b"/>
</dbReference>
<dbReference type="GO" id="GO:0004565">
    <property type="term" value="F:beta-galactosidase activity"/>
    <property type="evidence" value="ECO:0007669"/>
    <property type="project" value="InterPro"/>
</dbReference>
<dbReference type="InterPro" id="IPR013738">
    <property type="entry name" value="Beta_galactosidase_Trimer"/>
</dbReference>
<feature type="domain" description="Beta-galactosidase C-terminal" evidence="3">
    <location>
        <begin position="124"/>
        <end position="174"/>
    </location>
</feature>
<evidence type="ECO:0000313" key="4">
    <source>
        <dbReference type="EMBL" id="MPM38987.1"/>
    </source>
</evidence>
<dbReference type="SUPFAM" id="SSF52317">
    <property type="entry name" value="Class I glutamine amidotransferase-like"/>
    <property type="match status" value="1"/>
</dbReference>
<dbReference type="PANTHER" id="PTHR36447:SF1">
    <property type="entry name" value="BETA-GALACTOSIDASE GANA"/>
    <property type="match status" value="1"/>
</dbReference>
<feature type="domain" description="Beta-galactosidase trimerisation" evidence="2">
    <location>
        <begin position="43"/>
        <end position="113"/>
    </location>
</feature>
<organism evidence="4">
    <name type="scientific">bioreactor metagenome</name>
    <dbReference type="NCBI Taxonomy" id="1076179"/>
    <lineage>
        <taxon>unclassified sequences</taxon>
        <taxon>metagenomes</taxon>
        <taxon>ecological metagenomes</taxon>
    </lineage>
</organism>
<comment type="caution">
    <text evidence="4">The sequence shown here is derived from an EMBL/GenBank/DDBJ whole genome shotgun (WGS) entry which is preliminary data.</text>
</comment>
<dbReference type="Pfam" id="PF08532">
    <property type="entry name" value="Glyco_hydro_42M"/>
    <property type="match status" value="1"/>
</dbReference>
<dbReference type="Pfam" id="PF08533">
    <property type="entry name" value="Glyco_hydro_42C"/>
    <property type="match status" value="1"/>
</dbReference>
<dbReference type="InterPro" id="IPR003476">
    <property type="entry name" value="Glyco_hydro_42"/>
</dbReference>